<evidence type="ECO:0000313" key="1">
    <source>
        <dbReference type="EMBL" id="KAF1390730.1"/>
    </source>
</evidence>
<sequence length="146" mass="16695">MCVTVPATRWPAVVSAAQIYQDGRQNQKRYQIGFIIKDTISSGISCQSFCSRRLCRNSLWFHRLGYLCSPNLQMSPKRLTSGVLAAPPPTRIPESTQPKNFYRPALTQPRQCFFQVNTKHNLPSDFCRDTTFIVRLFWIDDGSFTG</sequence>
<protein>
    <submittedName>
        <fullName evidence="1">Uncharacterized protein</fullName>
    </submittedName>
</protein>
<gene>
    <name evidence="1" type="ORF">PFLUV_G00061040</name>
</gene>
<evidence type="ECO:0000313" key="2">
    <source>
        <dbReference type="Proteomes" id="UP000465112"/>
    </source>
</evidence>
<reference evidence="1 2" key="1">
    <citation type="submission" date="2019-06" db="EMBL/GenBank/DDBJ databases">
        <title>A chromosome-scale genome assembly of the European perch, Perca fluviatilis.</title>
        <authorList>
            <person name="Roques C."/>
            <person name="Zahm M."/>
            <person name="Cabau C."/>
            <person name="Klopp C."/>
            <person name="Bouchez O."/>
            <person name="Donnadieu C."/>
            <person name="Kuhl H."/>
            <person name="Gislard M."/>
            <person name="Guendouz S."/>
            <person name="Journot L."/>
            <person name="Haffray P."/>
            <person name="Bestin A."/>
            <person name="Morvezen R."/>
            <person name="Feron R."/>
            <person name="Wen M."/>
            <person name="Jouanno E."/>
            <person name="Herpin A."/>
            <person name="Schartl M."/>
            <person name="Postlethwait J."/>
            <person name="Schaerlinger B."/>
            <person name="Chardard D."/>
            <person name="Lecocq T."/>
            <person name="Poncet C."/>
            <person name="Jaffrelo L."/>
            <person name="Lampietro C."/>
            <person name="Guiguen Y."/>
        </authorList>
    </citation>
    <scope>NUCLEOTIDE SEQUENCE [LARGE SCALE GENOMIC DNA]</scope>
    <source>
        <tissue evidence="1">Blood</tissue>
    </source>
</reference>
<dbReference type="EMBL" id="VHII01000005">
    <property type="protein sequence ID" value="KAF1390730.1"/>
    <property type="molecule type" value="Genomic_DNA"/>
</dbReference>
<dbReference type="AlphaFoldDB" id="A0A6A5FAB2"/>
<comment type="caution">
    <text evidence="1">The sequence shown here is derived from an EMBL/GenBank/DDBJ whole genome shotgun (WGS) entry which is preliminary data.</text>
</comment>
<organism evidence="1 2">
    <name type="scientific">Perca fluviatilis</name>
    <name type="common">European perch</name>
    <dbReference type="NCBI Taxonomy" id="8168"/>
    <lineage>
        <taxon>Eukaryota</taxon>
        <taxon>Metazoa</taxon>
        <taxon>Chordata</taxon>
        <taxon>Craniata</taxon>
        <taxon>Vertebrata</taxon>
        <taxon>Euteleostomi</taxon>
        <taxon>Actinopterygii</taxon>
        <taxon>Neopterygii</taxon>
        <taxon>Teleostei</taxon>
        <taxon>Neoteleostei</taxon>
        <taxon>Acanthomorphata</taxon>
        <taxon>Eupercaria</taxon>
        <taxon>Perciformes</taxon>
        <taxon>Percoidei</taxon>
        <taxon>Percidae</taxon>
        <taxon>Percinae</taxon>
        <taxon>Perca</taxon>
    </lineage>
</organism>
<keyword evidence="2" id="KW-1185">Reference proteome</keyword>
<accession>A0A6A5FAB2</accession>
<proteinExistence type="predicted"/>
<name>A0A6A5FAB2_PERFL</name>
<dbReference type="Proteomes" id="UP000465112">
    <property type="component" value="Chromosome 5"/>
</dbReference>